<evidence type="ECO:0000313" key="1">
    <source>
        <dbReference type="EMBL" id="RUO31068.1"/>
    </source>
</evidence>
<organism evidence="1 2">
    <name type="scientific">Aliidiomarina soli</name>
    <dbReference type="NCBI Taxonomy" id="1928574"/>
    <lineage>
        <taxon>Bacteria</taxon>
        <taxon>Pseudomonadati</taxon>
        <taxon>Pseudomonadota</taxon>
        <taxon>Gammaproteobacteria</taxon>
        <taxon>Alteromonadales</taxon>
        <taxon>Idiomarinaceae</taxon>
        <taxon>Aliidiomarina</taxon>
    </lineage>
</organism>
<gene>
    <name evidence="1" type="ORF">CWE14_11225</name>
</gene>
<keyword evidence="2" id="KW-1185">Reference proteome</keyword>
<proteinExistence type="predicted"/>
<dbReference type="AlphaFoldDB" id="A0A432WE33"/>
<dbReference type="EMBL" id="PIPO01000005">
    <property type="protein sequence ID" value="RUO31068.1"/>
    <property type="molecule type" value="Genomic_DNA"/>
</dbReference>
<sequence>MSDKKSVLVRATIGDNMTVSFPDGNVVASMKGRVRFENFTNLKVEVRFEDLERRFHVTHDEAVEFKVEELKTSGKHEFTLHEVTSEGHTDDTVYGQGVIVVEGG</sequence>
<reference evidence="1 2" key="1">
    <citation type="journal article" date="2011" name="Front. Microbiol.">
        <title>Genomic signatures of strain selection and enhancement in Bacillus atrophaeus var. globigii, a historical biowarfare simulant.</title>
        <authorList>
            <person name="Gibbons H.S."/>
            <person name="Broomall S.M."/>
            <person name="McNew L.A."/>
            <person name="Daligault H."/>
            <person name="Chapman C."/>
            <person name="Bruce D."/>
            <person name="Karavis M."/>
            <person name="Krepps M."/>
            <person name="McGregor P.A."/>
            <person name="Hong C."/>
            <person name="Park K.H."/>
            <person name="Akmal A."/>
            <person name="Feldman A."/>
            <person name="Lin J.S."/>
            <person name="Chang W.E."/>
            <person name="Higgs B.W."/>
            <person name="Demirev P."/>
            <person name="Lindquist J."/>
            <person name="Liem A."/>
            <person name="Fochler E."/>
            <person name="Read T.D."/>
            <person name="Tapia R."/>
            <person name="Johnson S."/>
            <person name="Bishop-Lilly K.A."/>
            <person name="Detter C."/>
            <person name="Han C."/>
            <person name="Sozhamannan S."/>
            <person name="Rosenzweig C.N."/>
            <person name="Skowronski E.W."/>
        </authorList>
    </citation>
    <scope>NUCLEOTIDE SEQUENCE [LARGE SCALE GENOMIC DNA]</scope>
    <source>
        <strain evidence="1 2">Y4G10-17</strain>
    </source>
</reference>
<comment type="caution">
    <text evidence="1">The sequence shown here is derived from an EMBL/GenBank/DDBJ whole genome shotgun (WGS) entry which is preliminary data.</text>
</comment>
<dbReference type="Proteomes" id="UP000287823">
    <property type="component" value="Unassembled WGS sequence"/>
</dbReference>
<accession>A0A432WE33</accession>
<evidence type="ECO:0000313" key="2">
    <source>
        <dbReference type="Proteomes" id="UP000287823"/>
    </source>
</evidence>
<name>A0A432WE33_9GAMM</name>
<protein>
    <submittedName>
        <fullName evidence="1">Uncharacterized protein</fullName>
    </submittedName>
</protein>
<dbReference type="RefSeq" id="WP_126799452.1">
    <property type="nucleotide sequence ID" value="NZ_PIPO01000005.1"/>
</dbReference>